<evidence type="ECO:0008006" key="8">
    <source>
        <dbReference type="Google" id="ProtNLM"/>
    </source>
</evidence>
<evidence type="ECO:0000256" key="1">
    <source>
        <dbReference type="SAM" id="Coils"/>
    </source>
</evidence>
<dbReference type="SUPFAM" id="SSF52540">
    <property type="entry name" value="P-loop containing nucleoside triphosphate hydrolases"/>
    <property type="match status" value="1"/>
</dbReference>
<dbReference type="Pfam" id="PF26633">
    <property type="entry name" value="DUF8206"/>
    <property type="match status" value="1"/>
</dbReference>
<evidence type="ECO:0000259" key="4">
    <source>
        <dbReference type="Pfam" id="PF24676"/>
    </source>
</evidence>
<feature type="domain" description="DUF7656" evidence="4">
    <location>
        <begin position="386"/>
        <end position="477"/>
    </location>
</feature>
<evidence type="ECO:0000256" key="2">
    <source>
        <dbReference type="SAM" id="MobiDB-lite"/>
    </source>
</evidence>
<dbReference type="PANTHER" id="PTHR32046:SF11">
    <property type="entry name" value="IMMUNE-ASSOCIATED NUCLEOTIDE-BINDING PROTEIN 10-LIKE"/>
    <property type="match status" value="1"/>
</dbReference>
<dbReference type="PANTHER" id="PTHR32046">
    <property type="entry name" value="G DOMAIN-CONTAINING PROTEIN"/>
    <property type="match status" value="1"/>
</dbReference>
<dbReference type="InterPro" id="IPR025662">
    <property type="entry name" value="Sigma_54_int_dom_ATP-bd_1"/>
</dbReference>
<comment type="caution">
    <text evidence="6">The sequence shown here is derived from an EMBL/GenBank/DDBJ whole genome shotgun (WGS) entry which is preliminary data.</text>
</comment>
<dbReference type="Pfam" id="PF24674">
    <property type="entry name" value="MACPF_SNTX"/>
    <property type="match status" value="1"/>
</dbReference>
<evidence type="ECO:0000313" key="6">
    <source>
        <dbReference type="EMBL" id="KAL2817912.1"/>
    </source>
</evidence>
<dbReference type="InterPro" id="IPR058519">
    <property type="entry name" value="DUF8206"/>
</dbReference>
<protein>
    <recommendedName>
        <fullName evidence="8">G domain-containing protein</fullName>
    </recommendedName>
</protein>
<feature type="compositionally biased region" description="Polar residues" evidence="2">
    <location>
        <begin position="1234"/>
        <end position="1248"/>
    </location>
</feature>
<dbReference type="Proteomes" id="UP001610335">
    <property type="component" value="Unassembled WGS sequence"/>
</dbReference>
<gene>
    <name evidence="6" type="ORF">BDW59DRAFT_165732</name>
</gene>
<organism evidence="6 7">
    <name type="scientific">Aspergillus cavernicola</name>
    <dbReference type="NCBI Taxonomy" id="176166"/>
    <lineage>
        <taxon>Eukaryota</taxon>
        <taxon>Fungi</taxon>
        <taxon>Dikarya</taxon>
        <taxon>Ascomycota</taxon>
        <taxon>Pezizomycotina</taxon>
        <taxon>Eurotiomycetes</taxon>
        <taxon>Eurotiomycetidae</taxon>
        <taxon>Eurotiales</taxon>
        <taxon>Aspergillaceae</taxon>
        <taxon>Aspergillus</taxon>
        <taxon>Aspergillus subgen. Nidulantes</taxon>
    </lineage>
</organism>
<feature type="domain" description="SNTX MACPF/CDC-like" evidence="3">
    <location>
        <begin position="6"/>
        <end position="155"/>
    </location>
</feature>
<evidence type="ECO:0000313" key="7">
    <source>
        <dbReference type="Proteomes" id="UP001610335"/>
    </source>
</evidence>
<feature type="region of interest" description="Disordered" evidence="2">
    <location>
        <begin position="1214"/>
        <end position="1301"/>
    </location>
</feature>
<feature type="coiled-coil region" evidence="1">
    <location>
        <begin position="1012"/>
        <end position="1039"/>
    </location>
</feature>
<dbReference type="PROSITE" id="PS00675">
    <property type="entry name" value="SIGMA54_INTERACT_1"/>
    <property type="match status" value="1"/>
</dbReference>
<evidence type="ECO:0000259" key="3">
    <source>
        <dbReference type="Pfam" id="PF24674"/>
    </source>
</evidence>
<dbReference type="EMBL" id="JBFXLS010000088">
    <property type="protein sequence ID" value="KAL2817912.1"/>
    <property type="molecule type" value="Genomic_DNA"/>
</dbReference>
<reference evidence="6 7" key="1">
    <citation type="submission" date="2024-07" db="EMBL/GenBank/DDBJ databases">
        <title>Section-level genome sequencing and comparative genomics of Aspergillus sections Usti and Cavernicolus.</title>
        <authorList>
            <consortium name="Lawrence Berkeley National Laboratory"/>
            <person name="Nybo J.L."/>
            <person name="Vesth T.C."/>
            <person name="Theobald S."/>
            <person name="Frisvad J.C."/>
            <person name="Larsen T.O."/>
            <person name="Kjaerboelling I."/>
            <person name="Rothschild-Mancinelli K."/>
            <person name="Lyhne E.K."/>
            <person name="Kogle M.E."/>
            <person name="Barry K."/>
            <person name="Clum A."/>
            <person name="Na H."/>
            <person name="Ledsgaard L."/>
            <person name="Lin J."/>
            <person name="Lipzen A."/>
            <person name="Kuo A."/>
            <person name="Riley R."/>
            <person name="Mondo S."/>
            <person name="LaButti K."/>
            <person name="Haridas S."/>
            <person name="Pangalinan J."/>
            <person name="Salamov A.A."/>
            <person name="Simmons B.A."/>
            <person name="Magnuson J.K."/>
            <person name="Chen J."/>
            <person name="Drula E."/>
            <person name="Henrissat B."/>
            <person name="Wiebenga A."/>
            <person name="Lubbers R.J."/>
            <person name="Gomes A.C."/>
            <person name="Makela M.R."/>
            <person name="Stajich J."/>
            <person name="Grigoriev I.V."/>
            <person name="Mortensen U.H."/>
            <person name="De vries R.P."/>
            <person name="Baker S.E."/>
            <person name="Andersen M.R."/>
        </authorList>
    </citation>
    <scope>NUCLEOTIDE SEQUENCE [LARGE SCALE GENOMIC DNA]</scope>
    <source>
        <strain evidence="6 7">CBS 600.67</strain>
    </source>
</reference>
<evidence type="ECO:0000259" key="5">
    <source>
        <dbReference type="Pfam" id="PF26633"/>
    </source>
</evidence>
<accession>A0ABR4HQZ3</accession>
<keyword evidence="1" id="KW-0175">Coiled coil</keyword>
<proteinExistence type="predicted"/>
<sequence>MNTLRRLALGQTAAIGTLYDARTETFLEASLLSSEIPSGAIISTALDRADTTLITSGALSEKLEKLDVSSELGASLLAGLVKPRGSAGYLTQLADTVPTVQRGVVYTMSTRMEQLSFMTGDARGFLNLDRLRDSTATHVVTGITWGGRAVVSAQTRISDEVNEGECERMIDDALEGFWKPIEKDDSTADGAVGGSKIRDELQVRLYTDAREILDGHADNLADAMGHFNQLGPHVKETGGKPLVYTLLPIAFLVTLGAIVPNDVTVGQLSPECYEQVVGLVDHLPYVQQTLNAHELRLREHKSLVGDAHLAEVQGQLGKARVAESTLRASYAEALSAVRNNKTTSQKMVDMITKVTDETPSSAFLSAMTEKIEKKVDFLSRMIHLGALYARESVQEVIERTSTLYRTFYIFHFNDTIMDLSDPVWKENHQLLEDLLSQTPKPHVLLVDWDTQVTLTQPYIAVYANGTLVVENMLEQNKELAGKHLVRYDRAYLESTNDVPTYRKSLRIPCPGPYCDDQDLRLWSCSDCHETIEFGSRDGYFYCDCGRILFDRTEFNCQGPRHKSGYFQFERDDLRDLLRSLPAPREVNILILGESGVGKSTFVNAFVNYLTFSSLDEGLKDPKLNCIIPCSFTTQVVEGDGRMISRDVVVGKDKDEMDGSRGHSATQKATVYPLYFRDTLIRLIDTPGIGDTRGIDQDKQNMANMLAILRNYPALHGILILLKPNNARLGVMFRFCVKELLTHLHTSAAQNMVFGFTNTRGSNYTPGDTFKPLESLLSEYQNVIPQLSRSNVYCFDSESFRYLAARKKGIEMGHMDDYRRSWEHSSQEADRLLAHFQGLRPHHTQETLSLNETRHLIAQLTAPMQQISVAITDTIAKNEQQVLDLQTAELSMDDLRSKLRIHKMTVSAEQLAKPKTVCANEACVESVFDETSGSEVLLRKKLCHNPCCLTNVPVGKVGTPQLKNCAAFAGNNCTICGHSWTEHEHILVEYAKKAETIVDADVQRELTTTGSMIKAKRNAIRAIAKNIDELQGEHREVQTAAARFSLYLKQNSITHYNDATVEYLEHLIKDERTKVRTGQNRARLESLEKDLENYQKFVEAMEQKDQVEEGVQVYVPLNEAGVAQLVQKLYNLPHYGQMLKNLAQVVASAYEANFRERPYRISRRNYWRDYRDAQGSSTPLFGRKRSVRNALAAPGTAGRLARSFIAVDPDAHPLAYSEKSMPPSSGVSRRDESNDIWQSEKQPSSSTGPVRSIMDWENTANATRSSGPSFDPSASFSAPPPYPGPGESHANGGRGRGRGQELTVVEKKGVWVRLKDRLRKK</sequence>
<dbReference type="InterPro" id="IPR056072">
    <property type="entry name" value="SNTX_MACPF/CDC-like_dom"/>
</dbReference>
<name>A0ABR4HQZ3_9EURO</name>
<keyword evidence="7" id="KW-1185">Reference proteome</keyword>
<dbReference type="InterPro" id="IPR027417">
    <property type="entry name" value="P-loop_NTPase"/>
</dbReference>
<dbReference type="InterPro" id="IPR056073">
    <property type="entry name" value="DUF7656"/>
</dbReference>
<dbReference type="Gene3D" id="3.40.50.300">
    <property type="entry name" value="P-loop containing nucleotide triphosphate hydrolases"/>
    <property type="match status" value="1"/>
</dbReference>
<feature type="compositionally biased region" description="Low complexity" evidence="2">
    <location>
        <begin position="1264"/>
        <end position="1276"/>
    </location>
</feature>
<feature type="domain" description="DUF8206" evidence="5">
    <location>
        <begin position="909"/>
        <end position="987"/>
    </location>
</feature>
<dbReference type="Pfam" id="PF24676">
    <property type="entry name" value="DUF7656"/>
    <property type="match status" value="1"/>
</dbReference>